<accession>A0A9Q5GQ84</accession>
<dbReference type="Pfam" id="PF10926">
    <property type="entry name" value="DUF2800"/>
    <property type="match status" value="1"/>
</dbReference>
<dbReference type="InterPro" id="IPR021229">
    <property type="entry name" value="DUF2800"/>
</dbReference>
<dbReference type="AlphaFoldDB" id="A0A9Q5GQ84"/>
<evidence type="ECO:0000256" key="2">
    <source>
        <dbReference type="SAM" id="MobiDB-lite"/>
    </source>
</evidence>
<reference evidence="3" key="1">
    <citation type="submission" date="2020-05" db="EMBL/GenBank/DDBJ databases">
        <title>Genomic insights into acetone-butanol-ethanol (ABE) fermentation by sequencing solventogenic clostridia strains.</title>
        <authorList>
            <person name="Brown S."/>
        </authorList>
    </citation>
    <scope>NUCLEOTIDE SEQUENCE</scope>
    <source>
        <strain evidence="3">DJ126</strain>
    </source>
</reference>
<organism evidence="3 4">
    <name type="scientific">Clostridium beijerinckii</name>
    <name type="common">Clostridium MP</name>
    <dbReference type="NCBI Taxonomy" id="1520"/>
    <lineage>
        <taxon>Bacteria</taxon>
        <taxon>Bacillati</taxon>
        <taxon>Bacillota</taxon>
        <taxon>Clostridia</taxon>
        <taxon>Eubacteriales</taxon>
        <taxon>Clostridiaceae</taxon>
        <taxon>Clostridium</taxon>
    </lineage>
</organism>
<evidence type="ECO:0008006" key="5">
    <source>
        <dbReference type="Google" id="ProtNLM"/>
    </source>
</evidence>
<protein>
    <recommendedName>
        <fullName evidence="5">DUF2800 domain-containing protein</fullName>
    </recommendedName>
</protein>
<gene>
    <name evidence="3" type="ORF">DFH45_005250</name>
</gene>
<dbReference type="InterPro" id="IPR011604">
    <property type="entry name" value="PDDEXK-like_dom_sf"/>
</dbReference>
<evidence type="ECO:0000313" key="4">
    <source>
        <dbReference type="Proteomes" id="UP000821656"/>
    </source>
</evidence>
<keyword evidence="1" id="KW-0378">Hydrolase</keyword>
<evidence type="ECO:0000256" key="1">
    <source>
        <dbReference type="ARBA" id="ARBA00022801"/>
    </source>
</evidence>
<dbReference type="GO" id="GO:0016787">
    <property type="term" value="F:hydrolase activity"/>
    <property type="evidence" value="ECO:0007669"/>
    <property type="project" value="UniProtKB-KW"/>
</dbReference>
<name>A0A9Q5GQ84_CLOBE</name>
<dbReference type="Gene3D" id="3.90.320.10">
    <property type="match status" value="1"/>
</dbReference>
<sequence length="382" mass="42902">MAKHAILSASSSHRWLKCPPSVELEKGFENKTSEAAEEGTLAHELGELSLRLQLSEITKKKFSSEFKKIEADKLYKKDMPDYVEIYTDTCMEKVAIAKGTTPDAIAIVEQKLDFSQWVPDGFGTGDFVIIADGTMEICDLKYGTGTPVSAIDNSQMRLYALGAITEFSFLYDIRNVKMTIIQPRLDSIITDEMTVEDLIKWADEYVKPRAELAIKGEGELCVGDHCKFCNAKPTCRAQEEYNMELAKYEFADTMLLSDEEIAEILGKVDSLVSWVAKIKEYALEQALNGIEYPGFKVVGGRSNRKWTDEKKVGEILLEQGFLENIIYTKKLTGISNMETAIGKKEVNRLLGEYIEKPPGKPTLAPITDKREHYNPAKADFTE</sequence>
<comment type="caution">
    <text evidence="3">The sequence shown here is derived from an EMBL/GenBank/DDBJ whole genome shotgun (WGS) entry which is preliminary data.</text>
</comment>
<dbReference type="Proteomes" id="UP000821656">
    <property type="component" value="Unassembled WGS sequence"/>
</dbReference>
<dbReference type="EMBL" id="JABSXK010000001">
    <property type="protein sequence ID" value="NRV12287.1"/>
    <property type="molecule type" value="Genomic_DNA"/>
</dbReference>
<evidence type="ECO:0000313" key="3">
    <source>
        <dbReference type="EMBL" id="NRV12287.1"/>
    </source>
</evidence>
<feature type="compositionally biased region" description="Basic and acidic residues" evidence="2">
    <location>
        <begin position="367"/>
        <end position="382"/>
    </location>
</feature>
<proteinExistence type="predicted"/>
<dbReference type="RefSeq" id="WP_077306307.1">
    <property type="nucleotide sequence ID" value="NZ_CP016090.1"/>
</dbReference>
<feature type="region of interest" description="Disordered" evidence="2">
    <location>
        <begin position="361"/>
        <end position="382"/>
    </location>
</feature>